<keyword evidence="2" id="KW-1185">Reference proteome</keyword>
<reference evidence="2" key="1">
    <citation type="submission" date="2016-05" db="EMBL/GenBank/DDBJ databases">
        <title>Comparative genomics of biotechnologically important yeasts.</title>
        <authorList>
            <consortium name="DOE Joint Genome Institute"/>
            <person name="Riley R."/>
            <person name="Haridas S."/>
            <person name="Wolfe K.H."/>
            <person name="Lopes M.R."/>
            <person name="Hittinger C.T."/>
            <person name="Goker M."/>
            <person name="Salamov A."/>
            <person name="Wisecaver J."/>
            <person name="Long T.M."/>
            <person name="Aerts A.L."/>
            <person name="Barry K."/>
            <person name="Choi C."/>
            <person name="Clum A."/>
            <person name="Coughlan A.Y."/>
            <person name="Deshpande S."/>
            <person name="Douglass A.P."/>
            <person name="Hanson S.J."/>
            <person name="Klenk H.-P."/>
            <person name="Labutti K."/>
            <person name="Lapidus A."/>
            <person name="Lindquist E."/>
            <person name="Lipzen A."/>
            <person name="Meier-Kolthoff J.P."/>
            <person name="Ohm R.A."/>
            <person name="Otillar R.P."/>
            <person name="Pangilinan J."/>
            <person name="Peng Y."/>
            <person name="Rokas A."/>
            <person name="Rosa C.A."/>
            <person name="Scheuner C."/>
            <person name="Sibirny A.A."/>
            <person name="Slot J.C."/>
            <person name="Stielow J.B."/>
            <person name="Sun H."/>
            <person name="Kurtzman C.P."/>
            <person name="Blackwell M."/>
            <person name="Grigoriev I.V."/>
            <person name="Jeffries T.W."/>
        </authorList>
    </citation>
    <scope>NUCLEOTIDE SEQUENCE [LARGE SCALE GENOMIC DNA]</scope>
    <source>
        <strain evidence="2">NRRL Y-12698</strain>
    </source>
</reference>
<dbReference type="GeneID" id="30145367"/>
<dbReference type="Proteomes" id="UP000094336">
    <property type="component" value="Unassembled WGS sequence"/>
</dbReference>
<organism evidence="1 2">
    <name type="scientific">Babjeviella inositovora NRRL Y-12698</name>
    <dbReference type="NCBI Taxonomy" id="984486"/>
    <lineage>
        <taxon>Eukaryota</taxon>
        <taxon>Fungi</taxon>
        <taxon>Dikarya</taxon>
        <taxon>Ascomycota</taxon>
        <taxon>Saccharomycotina</taxon>
        <taxon>Pichiomycetes</taxon>
        <taxon>Serinales incertae sedis</taxon>
        <taxon>Babjeviella</taxon>
    </lineage>
</organism>
<protein>
    <submittedName>
        <fullName evidence="1">Uncharacterized protein</fullName>
    </submittedName>
</protein>
<proteinExistence type="predicted"/>
<accession>A0A1E3QYA6</accession>
<gene>
    <name evidence="1" type="ORF">BABINDRAFT_159192</name>
</gene>
<name>A0A1E3QYA6_9ASCO</name>
<dbReference type="EMBL" id="KV454426">
    <property type="protein sequence ID" value="ODQ82650.1"/>
    <property type="molecule type" value="Genomic_DNA"/>
</dbReference>
<evidence type="ECO:0000313" key="1">
    <source>
        <dbReference type="EMBL" id="ODQ82650.1"/>
    </source>
</evidence>
<sequence>MVDPDTRLQMSSCPVMQLSTSQLSLECRKRNRPIRVSLNPAHLQDTGKAPVACYNPVCHIVRRSKHAKK</sequence>
<dbReference type="RefSeq" id="XP_018987978.1">
    <property type="nucleotide sequence ID" value="XM_019127514.1"/>
</dbReference>
<evidence type="ECO:0000313" key="2">
    <source>
        <dbReference type="Proteomes" id="UP000094336"/>
    </source>
</evidence>
<dbReference type="AlphaFoldDB" id="A0A1E3QYA6"/>